<gene>
    <name evidence="2" type="ORF">SAMN05421507_10479</name>
</gene>
<protein>
    <submittedName>
        <fullName evidence="2">Uncharacterized protein</fullName>
    </submittedName>
</protein>
<organism evidence="2 3">
    <name type="scientific">Lentzea jiangxiensis</name>
    <dbReference type="NCBI Taxonomy" id="641025"/>
    <lineage>
        <taxon>Bacteria</taxon>
        <taxon>Bacillati</taxon>
        <taxon>Actinomycetota</taxon>
        <taxon>Actinomycetes</taxon>
        <taxon>Pseudonocardiales</taxon>
        <taxon>Pseudonocardiaceae</taxon>
        <taxon>Lentzea</taxon>
    </lineage>
</organism>
<dbReference type="OrthoDB" id="4236657at2"/>
<keyword evidence="1" id="KW-0812">Transmembrane</keyword>
<proteinExistence type="predicted"/>
<keyword evidence="1" id="KW-0472">Membrane</keyword>
<keyword evidence="1" id="KW-1133">Transmembrane helix</keyword>
<feature type="transmembrane region" description="Helical" evidence="1">
    <location>
        <begin position="96"/>
        <end position="114"/>
    </location>
</feature>
<feature type="transmembrane region" description="Helical" evidence="1">
    <location>
        <begin position="222"/>
        <end position="246"/>
    </location>
</feature>
<evidence type="ECO:0000313" key="3">
    <source>
        <dbReference type="Proteomes" id="UP000199691"/>
    </source>
</evidence>
<accession>A0A1H0MQD9</accession>
<name>A0A1H0MQD9_9PSEU</name>
<dbReference type="EMBL" id="FNIX01000004">
    <property type="protein sequence ID" value="SDO82564.1"/>
    <property type="molecule type" value="Genomic_DNA"/>
</dbReference>
<keyword evidence="3" id="KW-1185">Reference proteome</keyword>
<dbReference type="AlphaFoldDB" id="A0A1H0MQD9"/>
<feature type="transmembrane region" description="Helical" evidence="1">
    <location>
        <begin position="186"/>
        <end position="210"/>
    </location>
</feature>
<dbReference type="Proteomes" id="UP000199691">
    <property type="component" value="Unassembled WGS sequence"/>
</dbReference>
<dbReference type="STRING" id="641025.SAMN05421507_10479"/>
<feature type="transmembrane region" description="Helical" evidence="1">
    <location>
        <begin position="37"/>
        <end position="68"/>
    </location>
</feature>
<dbReference type="RefSeq" id="WP_143022647.1">
    <property type="nucleotide sequence ID" value="NZ_FNIX01000004.1"/>
</dbReference>
<evidence type="ECO:0000256" key="1">
    <source>
        <dbReference type="SAM" id="Phobius"/>
    </source>
</evidence>
<sequence>MEIARLSLGLLVAVTVPVGFARQGQRLWVCVALSLVYAAYVVFPAVDGVAAVASWLCAGLATAILGVLGRRAGEDPVVVRARKNPREVWEWFRLRWWPITVLLALVTTVLVAILSSRGSRASGLLVAALQDHRWSVVLSGMITAVFVGDDLIRVVLRPLVRQLKQQGVDVASLAPTSAHIGWMERALVFILVAGGQAEAAALAITIKALFRISTDRSRDFTEYYLVGTLTSVVLATIVAITVRLGIGLSPL</sequence>
<reference evidence="3" key="1">
    <citation type="submission" date="2016-10" db="EMBL/GenBank/DDBJ databases">
        <authorList>
            <person name="Varghese N."/>
            <person name="Submissions S."/>
        </authorList>
    </citation>
    <scope>NUCLEOTIDE SEQUENCE [LARGE SCALE GENOMIC DNA]</scope>
    <source>
        <strain evidence="3">CGMCC 4.6609</strain>
    </source>
</reference>
<evidence type="ECO:0000313" key="2">
    <source>
        <dbReference type="EMBL" id="SDO82564.1"/>
    </source>
</evidence>